<dbReference type="InterPro" id="IPR045214">
    <property type="entry name" value="Surf1/Surf4"/>
</dbReference>
<keyword evidence="4 9" id="KW-0812">Transmembrane</keyword>
<evidence type="ECO:0000256" key="2">
    <source>
        <dbReference type="ARBA" id="ARBA00006945"/>
    </source>
</evidence>
<comment type="similarity">
    <text evidence="2">Belongs to the SURF4 family.</text>
</comment>
<keyword evidence="5" id="KW-0256">Endoplasmic reticulum</keyword>
<comment type="subcellular location">
    <subcellularLocation>
        <location evidence="1">Endoplasmic reticulum membrane</location>
        <topology evidence="1">Multi-pass membrane protein</topology>
    </subcellularLocation>
</comment>
<proteinExistence type="inferred from homology"/>
<organism evidence="10">
    <name type="scientific">Lutzomyia longipalpis</name>
    <name type="common">Sand fly</name>
    <dbReference type="NCBI Taxonomy" id="7200"/>
    <lineage>
        <taxon>Eukaryota</taxon>
        <taxon>Metazoa</taxon>
        <taxon>Ecdysozoa</taxon>
        <taxon>Arthropoda</taxon>
        <taxon>Hexapoda</taxon>
        <taxon>Insecta</taxon>
        <taxon>Pterygota</taxon>
        <taxon>Neoptera</taxon>
        <taxon>Endopterygota</taxon>
        <taxon>Diptera</taxon>
        <taxon>Nematocera</taxon>
        <taxon>Psychodoidea</taxon>
        <taxon>Psychodidae</taxon>
        <taxon>Lutzomyia</taxon>
        <taxon>Lutzomyia</taxon>
    </lineage>
</organism>
<dbReference type="VEuPathDB" id="VectorBase:LLONM1_010063"/>
<evidence type="ECO:0000256" key="3">
    <source>
        <dbReference type="ARBA" id="ARBA00022448"/>
    </source>
</evidence>
<dbReference type="PANTHER" id="PTHR23427">
    <property type="entry name" value="SURFEIT LOCUS PROTEIN"/>
    <property type="match status" value="1"/>
</dbReference>
<protein>
    <submittedName>
        <fullName evidence="10">Putative cargo transport protein erv29</fullName>
    </submittedName>
</protein>
<evidence type="ECO:0000256" key="8">
    <source>
        <dbReference type="ARBA" id="ARBA00023136"/>
    </source>
</evidence>
<accession>A0A7G3A8Q4</accession>
<dbReference type="GO" id="GO:0005793">
    <property type="term" value="C:endoplasmic reticulum-Golgi intermediate compartment"/>
    <property type="evidence" value="ECO:0007669"/>
    <property type="project" value="TreeGrafter"/>
</dbReference>
<evidence type="ECO:0000256" key="5">
    <source>
        <dbReference type="ARBA" id="ARBA00022824"/>
    </source>
</evidence>
<dbReference type="PROSITE" id="PS01339">
    <property type="entry name" value="SURF4"/>
    <property type="match status" value="1"/>
</dbReference>
<dbReference type="Pfam" id="PF02077">
    <property type="entry name" value="SURF4"/>
    <property type="match status" value="1"/>
</dbReference>
<evidence type="ECO:0000256" key="4">
    <source>
        <dbReference type="ARBA" id="ARBA00022692"/>
    </source>
</evidence>
<feature type="transmembrane region" description="Helical" evidence="9">
    <location>
        <begin position="58"/>
        <end position="77"/>
    </location>
</feature>
<feature type="transmembrane region" description="Helical" evidence="9">
    <location>
        <begin position="181"/>
        <end position="200"/>
    </location>
</feature>
<keyword evidence="6" id="KW-0653">Protein transport</keyword>
<evidence type="ECO:0000256" key="9">
    <source>
        <dbReference type="SAM" id="Phobius"/>
    </source>
</evidence>
<feature type="transmembrane region" description="Helical" evidence="9">
    <location>
        <begin position="89"/>
        <end position="107"/>
    </location>
</feature>
<feature type="transmembrane region" description="Helical" evidence="9">
    <location>
        <begin position="292"/>
        <end position="308"/>
    </location>
</feature>
<evidence type="ECO:0000256" key="6">
    <source>
        <dbReference type="ARBA" id="ARBA00022927"/>
    </source>
</evidence>
<dbReference type="GO" id="GO:0015031">
    <property type="term" value="P:protein transport"/>
    <property type="evidence" value="ECO:0007669"/>
    <property type="project" value="UniProtKB-KW"/>
</dbReference>
<dbReference type="PANTHER" id="PTHR23427:SF1">
    <property type="entry name" value="SURFEIT LOCUS PROTEIN 4"/>
    <property type="match status" value="1"/>
</dbReference>
<feature type="transmembrane region" description="Helical" evidence="9">
    <location>
        <begin position="152"/>
        <end position="174"/>
    </location>
</feature>
<dbReference type="EMBL" id="GITU01001348">
    <property type="protein sequence ID" value="MBC1170051.1"/>
    <property type="molecule type" value="Transcribed_RNA"/>
</dbReference>
<evidence type="ECO:0000313" key="10">
    <source>
        <dbReference type="EMBL" id="MBC1170051.1"/>
    </source>
</evidence>
<dbReference type="AlphaFoldDB" id="A0A7G3A8Q4"/>
<dbReference type="GO" id="GO:0007030">
    <property type="term" value="P:Golgi organization"/>
    <property type="evidence" value="ECO:0007669"/>
    <property type="project" value="TreeGrafter"/>
</dbReference>
<reference evidence="10" key="1">
    <citation type="journal article" date="2020" name="BMC">
        <title>Leishmania infection induces a limited differential gene expression in the sand fly midgut.</title>
        <authorList>
            <person name="Coutinho-Abreu I.V."/>
            <person name="Serafim T.D."/>
            <person name="Meneses C."/>
            <person name="Kamhawi S."/>
            <person name="Oliveira F."/>
            <person name="Valenzuela J.G."/>
        </authorList>
    </citation>
    <scope>NUCLEOTIDE SEQUENCE</scope>
    <source>
        <strain evidence="10">Jacobina</strain>
        <tissue evidence="10">Midgut</tissue>
    </source>
</reference>
<keyword evidence="3" id="KW-0813">Transport</keyword>
<dbReference type="GO" id="GO:0005789">
    <property type="term" value="C:endoplasmic reticulum membrane"/>
    <property type="evidence" value="ECO:0007669"/>
    <property type="project" value="UniProtKB-SubCell"/>
</dbReference>
<keyword evidence="8 9" id="KW-0472">Membrane</keyword>
<name>A0A7G3A8Q4_LUTLO</name>
<evidence type="ECO:0000256" key="1">
    <source>
        <dbReference type="ARBA" id="ARBA00004477"/>
    </source>
</evidence>
<feature type="transmembrane region" description="Helical" evidence="9">
    <location>
        <begin position="245"/>
        <end position="262"/>
    </location>
</feature>
<keyword evidence="7 9" id="KW-1133">Transmembrane helix</keyword>
<dbReference type="InterPro" id="IPR002995">
    <property type="entry name" value="Surf4"/>
</dbReference>
<sequence length="358" mass="40571">MNIPNEYISKTEDVADQVIRRGKHVLPTVARLCLIATFLEDGIRMWVQWSEQREYMNMSWGCGYFLATVFVLVNLVGQIGGCVMVLARYRVTIACGVLFFIVVLQVIRRGKHVLPTVARLCLIATFLEDGIRMWVQWSEQREYMNMSWGCGYFLATVFVLVNLVGQIGGCVMVLARYRVTIACGVLFFIVVLQTIAYSILWDLQFLLRNLALIGALLLVVAESRVEGRSLFAGVPSLGENKPKNWMQLAGRVLLAFMFITLIRFEVSFLQILQDIVGSILMVLVTIGYKTKLSALILVALLTFLNLYHNAWWTVPSYKPLRDFLKYDFFQTLSVIGGLLMIVSLGPGGVSMDEHKKKW</sequence>
<evidence type="ECO:0000256" key="7">
    <source>
        <dbReference type="ARBA" id="ARBA00022989"/>
    </source>
</evidence>
<feature type="transmembrane region" description="Helical" evidence="9">
    <location>
        <begin position="328"/>
        <end position="349"/>
    </location>
</feature>